<dbReference type="PROSITE" id="PS50943">
    <property type="entry name" value="HTH_CROC1"/>
    <property type="match status" value="1"/>
</dbReference>
<evidence type="ECO:0000313" key="2">
    <source>
        <dbReference type="EMBL" id="GEK81560.1"/>
    </source>
</evidence>
<protein>
    <recommendedName>
        <fullName evidence="1">HTH cro/C1-type domain-containing protein</fullName>
    </recommendedName>
</protein>
<dbReference type="AlphaFoldDB" id="A0AA87REF5"/>
<dbReference type="EMBL" id="BJUU01000031">
    <property type="protein sequence ID" value="GEK81560.1"/>
    <property type="molecule type" value="Genomic_DNA"/>
</dbReference>
<accession>A0AA87REF5</accession>
<dbReference type="Pfam" id="PF01381">
    <property type="entry name" value="HTH_3"/>
    <property type="match status" value="1"/>
</dbReference>
<name>A0AA87REF5_9MICO</name>
<sequence length="146" mass="15344">MQPSDETTEPLEAEYPEPEPLWRELLGRRLRWRRLQRGETLAETAGRAGVSPQYLSEVERGIKEPSSEMVAAIAGALGASLLDLTSAIAWELTAAAAPPAPVHRLAPARVRSRATAPATAIGLATGRATGLATTRAATRAAVALAA</sequence>
<dbReference type="CDD" id="cd00093">
    <property type="entry name" value="HTH_XRE"/>
    <property type="match status" value="1"/>
</dbReference>
<gene>
    <name evidence="2" type="ORF">ABA31_29110</name>
</gene>
<organism evidence="2 3">
    <name type="scientific">Agrococcus baldri</name>
    <dbReference type="NCBI Taxonomy" id="153730"/>
    <lineage>
        <taxon>Bacteria</taxon>
        <taxon>Bacillati</taxon>
        <taxon>Actinomycetota</taxon>
        <taxon>Actinomycetes</taxon>
        <taxon>Micrococcales</taxon>
        <taxon>Microbacteriaceae</taxon>
        <taxon>Agrococcus</taxon>
    </lineage>
</organism>
<reference evidence="2 3" key="1">
    <citation type="submission" date="2019-07" db="EMBL/GenBank/DDBJ databases">
        <title>Whole genome shotgun sequence of Agrococcus baldri NBRC 103055.</title>
        <authorList>
            <person name="Hosoyama A."/>
            <person name="Uohara A."/>
            <person name="Ohji S."/>
            <person name="Ichikawa N."/>
        </authorList>
    </citation>
    <scope>NUCLEOTIDE SEQUENCE [LARGE SCALE GENOMIC DNA]</scope>
    <source>
        <strain evidence="2 3">NBRC 103055</strain>
    </source>
</reference>
<proteinExistence type="predicted"/>
<dbReference type="Gene3D" id="1.10.260.40">
    <property type="entry name" value="lambda repressor-like DNA-binding domains"/>
    <property type="match status" value="1"/>
</dbReference>
<dbReference type="SUPFAM" id="SSF47413">
    <property type="entry name" value="lambda repressor-like DNA-binding domains"/>
    <property type="match status" value="1"/>
</dbReference>
<dbReference type="SMART" id="SM00530">
    <property type="entry name" value="HTH_XRE"/>
    <property type="match status" value="1"/>
</dbReference>
<comment type="caution">
    <text evidence="2">The sequence shown here is derived from an EMBL/GenBank/DDBJ whole genome shotgun (WGS) entry which is preliminary data.</text>
</comment>
<evidence type="ECO:0000313" key="3">
    <source>
        <dbReference type="Proteomes" id="UP000321749"/>
    </source>
</evidence>
<dbReference type="GO" id="GO:0003677">
    <property type="term" value="F:DNA binding"/>
    <property type="evidence" value="ECO:0007669"/>
    <property type="project" value="InterPro"/>
</dbReference>
<dbReference type="Proteomes" id="UP000321749">
    <property type="component" value="Unassembled WGS sequence"/>
</dbReference>
<dbReference type="InterPro" id="IPR010982">
    <property type="entry name" value="Lambda_DNA-bd_dom_sf"/>
</dbReference>
<dbReference type="InterPro" id="IPR001387">
    <property type="entry name" value="Cro/C1-type_HTH"/>
</dbReference>
<evidence type="ECO:0000259" key="1">
    <source>
        <dbReference type="PROSITE" id="PS50943"/>
    </source>
</evidence>
<feature type="domain" description="HTH cro/C1-type" evidence="1">
    <location>
        <begin position="30"/>
        <end position="84"/>
    </location>
</feature>
<keyword evidence="3" id="KW-1185">Reference proteome</keyword>